<sequence length="56" mass="6170">MDGDFIDVDPGAFTIAFPFFARRGCEGRDELAGAVPAVPYDDSWDHARDRVVAVVR</sequence>
<evidence type="ECO:0000313" key="2">
    <source>
        <dbReference type="Proteomes" id="UP000625527"/>
    </source>
</evidence>
<evidence type="ECO:0000313" key="1">
    <source>
        <dbReference type="EMBL" id="MBE1875601.1"/>
    </source>
</evidence>
<accession>A0ABR9MX78</accession>
<organism evidence="1 2">
    <name type="scientific">Myceligenerans pegani</name>
    <dbReference type="NCBI Taxonomy" id="2776917"/>
    <lineage>
        <taxon>Bacteria</taxon>
        <taxon>Bacillati</taxon>
        <taxon>Actinomycetota</taxon>
        <taxon>Actinomycetes</taxon>
        <taxon>Micrococcales</taxon>
        <taxon>Promicromonosporaceae</taxon>
        <taxon>Myceligenerans</taxon>
    </lineage>
</organism>
<proteinExistence type="predicted"/>
<dbReference type="RefSeq" id="WP_192862175.1">
    <property type="nucleotide sequence ID" value="NZ_JADAQT010000066.1"/>
</dbReference>
<reference evidence="1 2" key="1">
    <citation type="submission" date="2020-10" db="EMBL/GenBank/DDBJ databases">
        <title>Myceligenerans pegani sp. nov., an endophytic actinomycete isolated from Peganum harmala L. in Xinjiang, China.</title>
        <authorList>
            <person name="Xin L."/>
        </authorList>
    </citation>
    <scope>NUCLEOTIDE SEQUENCE [LARGE SCALE GENOMIC DNA]</scope>
    <source>
        <strain evidence="1 2">TRM65318</strain>
    </source>
</reference>
<dbReference type="Proteomes" id="UP000625527">
    <property type="component" value="Unassembled WGS sequence"/>
</dbReference>
<name>A0ABR9MX78_9MICO</name>
<protein>
    <submittedName>
        <fullName evidence="1">Uncharacterized protein</fullName>
    </submittedName>
</protein>
<keyword evidence="2" id="KW-1185">Reference proteome</keyword>
<gene>
    <name evidence="1" type="ORF">IHE71_07755</name>
</gene>
<comment type="caution">
    <text evidence="1">The sequence shown here is derived from an EMBL/GenBank/DDBJ whole genome shotgun (WGS) entry which is preliminary data.</text>
</comment>
<dbReference type="EMBL" id="JADAQT010000066">
    <property type="protein sequence ID" value="MBE1875601.1"/>
    <property type="molecule type" value="Genomic_DNA"/>
</dbReference>